<dbReference type="Gene3D" id="2.10.60.10">
    <property type="entry name" value="CD59"/>
    <property type="match status" value="1"/>
</dbReference>
<accession>A0A646QBR0</accession>
<reference evidence="5" key="1">
    <citation type="journal article" date="2019" name="Comp. Biochem. Physiol. C Toxicol. Pharmacol.">
        <title>The sweet side of venom: differentially glycosylated prothrombin activating metalloproteases from Dispholidus typus (boomslang) and Thelotornis mossambicanus (twig snake).</title>
        <authorList>
            <person name="Debono J."/>
            <person name="Dashevsky D."/>
            <person name="Nouwens A."/>
            <person name="Fry B.G."/>
        </authorList>
    </citation>
    <scope>NUCLEOTIDE SEQUENCE</scope>
    <source>
        <tissue evidence="5">Venom gland</tissue>
    </source>
</reference>
<dbReference type="InterPro" id="IPR054131">
    <property type="entry name" value="Toxin_cobra-type"/>
</dbReference>
<evidence type="ECO:0000313" key="5">
    <source>
        <dbReference type="EMBL" id="MUP40148.1"/>
    </source>
</evidence>
<dbReference type="SUPFAM" id="SSF57302">
    <property type="entry name" value="Snake toxin-like"/>
    <property type="match status" value="1"/>
</dbReference>
<keyword evidence="3" id="KW-1015">Disulfide bond</keyword>
<dbReference type="EMBL" id="GHUO01000001">
    <property type="protein sequence ID" value="MUP40148.1"/>
    <property type="molecule type" value="Transcribed_RNA"/>
</dbReference>
<organism evidence="5">
    <name type="scientific">Thelotornis mossambicanus</name>
    <dbReference type="NCBI Taxonomy" id="1328036"/>
    <lineage>
        <taxon>Eukaryota</taxon>
        <taxon>Metazoa</taxon>
        <taxon>Chordata</taxon>
        <taxon>Craniata</taxon>
        <taxon>Vertebrata</taxon>
        <taxon>Euteleostomi</taxon>
        <taxon>Lepidosauria</taxon>
        <taxon>Squamata</taxon>
        <taxon>Bifurcata</taxon>
        <taxon>Unidentata</taxon>
        <taxon>Episquamata</taxon>
        <taxon>Toxicofera</taxon>
        <taxon>Serpentes</taxon>
        <taxon>Colubroidea</taxon>
        <taxon>Colubridae</taxon>
        <taxon>Colubrinae</taxon>
        <taxon>Thelotornis</taxon>
    </lineage>
</organism>
<proteinExistence type="predicted"/>
<dbReference type="GO" id="GO:0090729">
    <property type="term" value="F:toxin activity"/>
    <property type="evidence" value="ECO:0007669"/>
    <property type="project" value="InterPro"/>
</dbReference>
<keyword evidence="2" id="KW-0964">Secreted</keyword>
<dbReference type="Pfam" id="PF21947">
    <property type="entry name" value="Toxin_cobra-type"/>
    <property type="match status" value="1"/>
</dbReference>
<keyword evidence="4" id="KW-0732">Signal</keyword>
<feature type="signal peptide" evidence="4">
    <location>
        <begin position="1"/>
        <end position="19"/>
    </location>
</feature>
<feature type="chain" id="PRO_5024820986" evidence="4">
    <location>
        <begin position="20"/>
        <end position="86"/>
    </location>
</feature>
<sequence length="86" mass="9613">MKTLLLSLVMVGFVYLVSGQNRTCHSCTGTVCFKHEQCKEGQNLCFKRKINGDFFEMKTVRGCADTCANPGENERVTYCSTDNCNS</sequence>
<dbReference type="AlphaFoldDB" id="A0A646QBR0"/>
<protein>
    <submittedName>
        <fullName evidence="5">Three-finger toxin</fullName>
    </submittedName>
</protein>
<dbReference type="InterPro" id="IPR003571">
    <property type="entry name" value="Snake_3FTx"/>
</dbReference>
<dbReference type="InterPro" id="IPR045860">
    <property type="entry name" value="Snake_toxin-like_sf"/>
</dbReference>
<dbReference type="GO" id="GO:0005576">
    <property type="term" value="C:extracellular region"/>
    <property type="evidence" value="ECO:0007669"/>
    <property type="project" value="UniProtKB-SubCell"/>
</dbReference>
<name>A0A646QBR0_9SAUR</name>
<evidence type="ECO:0000256" key="4">
    <source>
        <dbReference type="SAM" id="SignalP"/>
    </source>
</evidence>
<evidence type="ECO:0000256" key="2">
    <source>
        <dbReference type="ARBA" id="ARBA00022525"/>
    </source>
</evidence>
<evidence type="ECO:0000256" key="1">
    <source>
        <dbReference type="ARBA" id="ARBA00004613"/>
    </source>
</evidence>
<evidence type="ECO:0000256" key="3">
    <source>
        <dbReference type="ARBA" id="ARBA00023157"/>
    </source>
</evidence>
<comment type="subcellular location">
    <subcellularLocation>
        <location evidence="1">Secreted</location>
    </subcellularLocation>
</comment>
<dbReference type="CDD" id="cd00206">
    <property type="entry name" value="TFP_snake_toxin"/>
    <property type="match status" value="1"/>
</dbReference>